<gene>
    <name evidence="1" type="ORF">NCTC12195_01075</name>
</gene>
<dbReference type="EMBL" id="UHDK01000001">
    <property type="protein sequence ID" value="SUM31640.1"/>
    <property type="molecule type" value="Genomic_DNA"/>
</dbReference>
<name>A0A380FCY8_STAGA</name>
<dbReference type="Proteomes" id="UP000255277">
    <property type="component" value="Unassembled WGS sequence"/>
</dbReference>
<organism evidence="1 2">
    <name type="scientific">Staphylococcus gallinarum</name>
    <dbReference type="NCBI Taxonomy" id="1293"/>
    <lineage>
        <taxon>Bacteria</taxon>
        <taxon>Bacillati</taxon>
        <taxon>Bacillota</taxon>
        <taxon>Bacilli</taxon>
        <taxon>Bacillales</taxon>
        <taxon>Staphylococcaceae</taxon>
        <taxon>Staphylococcus</taxon>
    </lineage>
</organism>
<accession>A0A380FCY8</accession>
<reference evidence="1 2" key="1">
    <citation type="submission" date="2018-06" db="EMBL/GenBank/DDBJ databases">
        <authorList>
            <consortium name="Pathogen Informatics"/>
            <person name="Doyle S."/>
        </authorList>
    </citation>
    <scope>NUCLEOTIDE SEQUENCE [LARGE SCALE GENOMIC DNA]</scope>
    <source>
        <strain evidence="1 2">NCTC12195</strain>
    </source>
</reference>
<evidence type="ECO:0000313" key="1">
    <source>
        <dbReference type="EMBL" id="SUM31640.1"/>
    </source>
</evidence>
<proteinExistence type="predicted"/>
<evidence type="ECO:0000313" key="2">
    <source>
        <dbReference type="Proteomes" id="UP000255277"/>
    </source>
</evidence>
<dbReference type="AlphaFoldDB" id="A0A380FCY8"/>
<protein>
    <submittedName>
        <fullName evidence="1">Uncharacterized protein</fullName>
    </submittedName>
</protein>
<sequence>MNLKVKKTKGWVATIAIAMANYIEAGSIIAAASSFCLYGNHT</sequence>